<evidence type="ECO:0000256" key="7">
    <source>
        <dbReference type="ARBA" id="ARBA00040132"/>
    </source>
</evidence>
<dbReference type="Gene3D" id="1.20.1090.10">
    <property type="entry name" value="Dehydroquinate synthase-like - alpha domain"/>
    <property type="match status" value="1"/>
</dbReference>
<evidence type="ECO:0000256" key="2">
    <source>
        <dbReference type="ARBA" id="ARBA00022723"/>
    </source>
</evidence>
<dbReference type="RefSeq" id="WP_310535572.1">
    <property type="nucleotide sequence ID" value="NZ_JAVKVN010000011.1"/>
</dbReference>
<evidence type="ECO:0000256" key="3">
    <source>
        <dbReference type="ARBA" id="ARBA00023002"/>
    </source>
</evidence>
<keyword evidence="4" id="KW-0520">NAD</keyword>
<evidence type="ECO:0000256" key="4">
    <source>
        <dbReference type="ARBA" id="ARBA00023027"/>
    </source>
</evidence>
<dbReference type="InterPro" id="IPR001670">
    <property type="entry name" value="ADH_Fe/GldA"/>
</dbReference>
<gene>
    <name evidence="10" type="ORF">RIU57_24595</name>
</gene>
<accession>A0ABU2DJQ2</accession>
<dbReference type="GO" id="GO:0008888">
    <property type="term" value="F:glycerol dehydrogenase (NAD+) activity"/>
    <property type="evidence" value="ECO:0007669"/>
    <property type="project" value="UniProtKB-EC"/>
</dbReference>
<evidence type="ECO:0000256" key="1">
    <source>
        <dbReference type="ARBA" id="ARBA00007358"/>
    </source>
</evidence>
<comment type="caution">
    <text evidence="10">The sequence shown here is derived from an EMBL/GenBank/DDBJ whole genome shotgun (WGS) entry which is preliminary data.</text>
</comment>
<dbReference type="InterPro" id="IPR018211">
    <property type="entry name" value="ADH_Fe_CS"/>
</dbReference>
<comment type="pathway">
    <text evidence="5">Polyol metabolism; glycerol fermentation; glycerone phosphate from glycerol (oxidative route): step 1/2.</text>
</comment>
<dbReference type="CDD" id="cd08170">
    <property type="entry name" value="GlyDH"/>
    <property type="match status" value="1"/>
</dbReference>
<dbReference type="EMBL" id="JAVKVN010000011">
    <property type="protein sequence ID" value="MDR7948321.1"/>
    <property type="molecule type" value="Genomic_DNA"/>
</dbReference>
<organism evidence="10 11">
    <name type="scientific">Achromobacter aegrifaciens</name>
    <dbReference type="NCBI Taxonomy" id="1287736"/>
    <lineage>
        <taxon>Bacteria</taxon>
        <taxon>Pseudomonadati</taxon>
        <taxon>Pseudomonadota</taxon>
        <taxon>Betaproteobacteria</taxon>
        <taxon>Burkholderiales</taxon>
        <taxon>Alcaligenaceae</taxon>
        <taxon>Achromobacter</taxon>
    </lineage>
</organism>
<comment type="similarity">
    <text evidence="1">Belongs to the iron-containing alcohol dehydrogenase family.</text>
</comment>
<evidence type="ECO:0000313" key="11">
    <source>
        <dbReference type="Proteomes" id="UP001264156"/>
    </source>
</evidence>
<protein>
    <recommendedName>
        <fullName evidence="7">Glycerol dehydrogenase</fullName>
        <ecNumber evidence="6">1.1.1.6</ecNumber>
    </recommendedName>
</protein>
<feature type="domain" description="Alcohol dehydrogenase iron-type/glycerol dehydrogenase GldA" evidence="9">
    <location>
        <begin position="13"/>
        <end position="153"/>
    </location>
</feature>
<evidence type="ECO:0000256" key="6">
    <source>
        <dbReference type="ARBA" id="ARBA00039147"/>
    </source>
</evidence>
<evidence type="ECO:0000256" key="8">
    <source>
        <dbReference type="ARBA" id="ARBA00049006"/>
    </source>
</evidence>
<dbReference type="Pfam" id="PF00465">
    <property type="entry name" value="Fe-ADH"/>
    <property type="match status" value="1"/>
</dbReference>
<dbReference type="PANTHER" id="PTHR43616:SF5">
    <property type="entry name" value="GLYCEROL DEHYDROGENASE 1"/>
    <property type="match status" value="1"/>
</dbReference>
<keyword evidence="2" id="KW-0479">Metal-binding</keyword>
<evidence type="ECO:0000259" key="9">
    <source>
        <dbReference type="Pfam" id="PF00465"/>
    </source>
</evidence>
<dbReference type="Proteomes" id="UP001264156">
    <property type="component" value="Unassembled WGS sequence"/>
</dbReference>
<keyword evidence="3 10" id="KW-0560">Oxidoreductase</keyword>
<dbReference type="SUPFAM" id="SSF56796">
    <property type="entry name" value="Dehydroquinate synthase-like"/>
    <property type="match status" value="1"/>
</dbReference>
<keyword evidence="11" id="KW-1185">Reference proteome</keyword>
<dbReference type="PROSITE" id="PS00913">
    <property type="entry name" value="ADH_IRON_1"/>
    <property type="match status" value="1"/>
</dbReference>
<dbReference type="EC" id="1.1.1.6" evidence="6"/>
<dbReference type="PIRSF" id="PIRSF000112">
    <property type="entry name" value="Glycerol_dehydrogenase"/>
    <property type="match status" value="1"/>
</dbReference>
<comment type="catalytic activity">
    <reaction evidence="8">
        <text>glycerol + NAD(+) = dihydroxyacetone + NADH + H(+)</text>
        <dbReference type="Rhea" id="RHEA:13769"/>
        <dbReference type="ChEBI" id="CHEBI:15378"/>
        <dbReference type="ChEBI" id="CHEBI:16016"/>
        <dbReference type="ChEBI" id="CHEBI:17754"/>
        <dbReference type="ChEBI" id="CHEBI:57540"/>
        <dbReference type="ChEBI" id="CHEBI:57945"/>
        <dbReference type="EC" id="1.1.1.6"/>
    </reaction>
</comment>
<dbReference type="PANTHER" id="PTHR43616">
    <property type="entry name" value="GLYCEROL DEHYDROGENASE"/>
    <property type="match status" value="1"/>
</dbReference>
<name>A0ABU2DJQ2_ACHAE</name>
<proteinExistence type="inferred from homology"/>
<sequence length="360" mass="38026">MHTVPIIFGSLSRYVQGPGALRQLPQAVDDLGAKRPALVADSFVRELLCSAWPEAGQLAWIRFEGECTREAVDAIVGACRSGGHDLLIAAGGGKSIDAAKGAQIQSGLPIFVVPTVSSTDAPTSRVAVLYGDDHRISEVRSMRANPDLVLVDTELLARAPRRFLVSGIGDALSKRFEAEQCVGAGGVNFYGGRQGMLAKMISANCFEVLMNDADAALAAQAAGRPTPAFERLIEASILLSGLAFENAGLSVAHSLTRGLSAVPEILGSLHGEEVAFGLIVQLLLEREANAAMLAQLLPFYRRIGLPATLEELGVPRERISQRAEAIARISVETSPHIKHFGRPLTVGEVQAAILAASALP</sequence>
<evidence type="ECO:0000256" key="5">
    <source>
        <dbReference type="ARBA" id="ARBA00037918"/>
    </source>
</evidence>
<dbReference type="Gene3D" id="3.40.50.1970">
    <property type="match status" value="1"/>
</dbReference>
<evidence type="ECO:0000313" key="10">
    <source>
        <dbReference type="EMBL" id="MDR7948321.1"/>
    </source>
</evidence>
<reference evidence="11" key="1">
    <citation type="submission" date="2023-07" db="EMBL/GenBank/DDBJ databases">
        <title>Glyphosate-induced phosphonatase operons in soil bacteria of genus Achromobacter.</title>
        <authorList>
            <person name="Epiktetov D.O."/>
            <person name="Sviridov A.V."/>
            <person name="Tarlachkov S.V."/>
            <person name="Shushkova T.V."/>
            <person name="Toropygin I.Y."/>
            <person name="Leontievsky A."/>
        </authorList>
    </citation>
    <scope>NUCLEOTIDE SEQUENCE [LARGE SCALE GENOMIC DNA]</scope>
    <source>
        <strain evidence="11">Kg 16</strain>
    </source>
</reference>
<dbReference type="InterPro" id="IPR016205">
    <property type="entry name" value="Glycerol_DH"/>
</dbReference>